<feature type="compositionally biased region" description="Polar residues" evidence="1">
    <location>
        <begin position="55"/>
        <end position="65"/>
    </location>
</feature>
<feature type="region of interest" description="Disordered" evidence="1">
    <location>
        <begin position="111"/>
        <end position="144"/>
    </location>
</feature>
<organism evidence="2 3">
    <name type="scientific">Myotis myotis</name>
    <name type="common">Greater mouse-eared bat</name>
    <name type="synonym">Vespertilio myotis</name>
    <dbReference type="NCBI Taxonomy" id="51298"/>
    <lineage>
        <taxon>Eukaryota</taxon>
        <taxon>Metazoa</taxon>
        <taxon>Chordata</taxon>
        <taxon>Craniata</taxon>
        <taxon>Vertebrata</taxon>
        <taxon>Euteleostomi</taxon>
        <taxon>Mammalia</taxon>
        <taxon>Eutheria</taxon>
        <taxon>Laurasiatheria</taxon>
        <taxon>Chiroptera</taxon>
        <taxon>Yangochiroptera</taxon>
        <taxon>Vespertilionidae</taxon>
        <taxon>Myotis</taxon>
    </lineage>
</organism>
<protein>
    <submittedName>
        <fullName evidence="2">Uncharacterized protein</fullName>
    </submittedName>
</protein>
<feature type="region of interest" description="Disordered" evidence="1">
    <location>
        <begin position="43"/>
        <end position="76"/>
    </location>
</feature>
<dbReference type="AlphaFoldDB" id="A0A7J7TIS7"/>
<keyword evidence="3" id="KW-1185">Reference proteome</keyword>
<dbReference type="Proteomes" id="UP000527355">
    <property type="component" value="Unassembled WGS sequence"/>
</dbReference>
<proteinExistence type="predicted"/>
<accession>A0A7J7TIS7</accession>
<evidence type="ECO:0000313" key="3">
    <source>
        <dbReference type="Proteomes" id="UP000527355"/>
    </source>
</evidence>
<gene>
    <name evidence="2" type="ORF">mMyoMyo1_009064</name>
</gene>
<feature type="compositionally biased region" description="Polar residues" evidence="1">
    <location>
        <begin position="134"/>
        <end position="144"/>
    </location>
</feature>
<evidence type="ECO:0000313" key="2">
    <source>
        <dbReference type="EMBL" id="KAF6300591.1"/>
    </source>
</evidence>
<sequence>MQALCPEYNGHRDRGRNWCGLNEKEPQARNVQLQATSLLRGVSLAPAQKERREANLSSAKPTGTCQAPKPRKHGSWWKLSGRTGKCWALPFIEPEVSVEGHILRDLRYILKPPSRGGAGNESEEPPYCDLVSSRADSSQELDTA</sequence>
<dbReference type="EMBL" id="JABWUV010000016">
    <property type="protein sequence ID" value="KAF6300591.1"/>
    <property type="molecule type" value="Genomic_DNA"/>
</dbReference>
<name>A0A7J7TIS7_MYOMY</name>
<comment type="caution">
    <text evidence="2">The sequence shown here is derived from an EMBL/GenBank/DDBJ whole genome shotgun (WGS) entry which is preliminary data.</text>
</comment>
<reference evidence="2 3" key="1">
    <citation type="journal article" date="2020" name="Nature">
        <title>Six reference-quality genomes reveal evolution of bat adaptations.</title>
        <authorList>
            <person name="Jebb D."/>
            <person name="Huang Z."/>
            <person name="Pippel M."/>
            <person name="Hughes G.M."/>
            <person name="Lavrichenko K."/>
            <person name="Devanna P."/>
            <person name="Winkler S."/>
            <person name="Jermiin L.S."/>
            <person name="Skirmuntt E.C."/>
            <person name="Katzourakis A."/>
            <person name="Burkitt-Gray L."/>
            <person name="Ray D.A."/>
            <person name="Sullivan K.A.M."/>
            <person name="Roscito J.G."/>
            <person name="Kirilenko B.M."/>
            <person name="Davalos L.M."/>
            <person name="Corthals A.P."/>
            <person name="Power M.L."/>
            <person name="Jones G."/>
            <person name="Ransome R.D."/>
            <person name="Dechmann D.K.N."/>
            <person name="Locatelli A.G."/>
            <person name="Puechmaille S.J."/>
            <person name="Fedrigo O."/>
            <person name="Jarvis E.D."/>
            <person name="Hiller M."/>
            <person name="Vernes S.C."/>
            <person name="Myers E.W."/>
            <person name="Teeling E.C."/>
        </authorList>
    </citation>
    <scope>NUCLEOTIDE SEQUENCE [LARGE SCALE GENOMIC DNA]</scope>
    <source>
        <strain evidence="2">MMyoMyo1</strain>
        <tissue evidence="2">Flight muscle</tissue>
    </source>
</reference>
<evidence type="ECO:0000256" key="1">
    <source>
        <dbReference type="SAM" id="MobiDB-lite"/>
    </source>
</evidence>